<evidence type="ECO:0000313" key="3">
    <source>
        <dbReference type="Proteomes" id="UP000242188"/>
    </source>
</evidence>
<keyword evidence="3" id="KW-1185">Reference proteome</keyword>
<feature type="region of interest" description="Disordered" evidence="1">
    <location>
        <begin position="78"/>
        <end position="98"/>
    </location>
</feature>
<reference evidence="2 3" key="1">
    <citation type="journal article" date="2017" name="Nat. Ecol. Evol.">
        <title>Scallop genome provides insights into evolution of bilaterian karyotype and development.</title>
        <authorList>
            <person name="Wang S."/>
            <person name="Zhang J."/>
            <person name="Jiao W."/>
            <person name="Li J."/>
            <person name="Xun X."/>
            <person name="Sun Y."/>
            <person name="Guo X."/>
            <person name="Huan P."/>
            <person name="Dong B."/>
            <person name="Zhang L."/>
            <person name="Hu X."/>
            <person name="Sun X."/>
            <person name="Wang J."/>
            <person name="Zhao C."/>
            <person name="Wang Y."/>
            <person name="Wang D."/>
            <person name="Huang X."/>
            <person name="Wang R."/>
            <person name="Lv J."/>
            <person name="Li Y."/>
            <person name="Zhang Z."/>
            <person name="Liu B."/>
            <person name="Lu W."/>
            <person name="Hui Y."/>
            <person name="Liang J."/>
            <person name="Zhou Z."/>
            <person name="Hou R."/>
            <person name="Li X."/>
            <person name="Liu Y."/>
            <person name="Li H."/>
            <person name="Ning X."/>
            <person name="Lin Y."/>
            <person name="Zhao L."/>
            <person name="Xing Q."/>
            <person name="Dou J."/>
            <person name="Li Y."/>
            <person name="Mao J."/>
            <person name="Guo H."/>
            <person name="Dou H."/>
            <person name="Li T."/>
            <person name="Mu C."/>
            <person name="Jiang W."/>
            <person name="Fu Q."/>
            <person name="Fu X."/>
            <person name="Miao Y."/>
            <person name="Liu J."/>
            <person name="Yu Q."/>
            <person name="Li R."/>
            <person name="Liao H."/>
            <person name="Li X."/>
            <person name="Kong Y."/>
            <person name="Jiang Z."/>
            <person name="Chourrout D."/>
            <person name="Li R."/>
            <person name="Bao Z."/>
        </authorList>
    </citation>
    <scope>NUCLEOTIDE SEQUENCE [LARGE SCALE GENOMIC DNA]</scope>
    <source>
        <strain evidence="2 3">PY_sf001</strain>
    </source>
</reference>
<evidence type="ECO:0000256" key="1">
    <source>
        <dbReference type="SAM" id="MobiDB-lite"/>
    </source>
</evidence>
<sequence>MDDLSHDIEVVKKWSAAKKLSAETAEAIITAGFTSMEALACLDPESIKKLKLNLGQTKLLEKAMRKTFLTEDERCNMDASQEHAHPDASGTGQDNVGHVIPEIVTTGNEVQEDEELVRTILNQLRQGQEPQAQ</sequence>
<accession>A0A210QA64</accession>
<name>A0A210QA64_MIZYE</name>
<dbReference type="EMBL" id="NEDP02004422">
    <property type="protein sequence ID" value="OWF45636.1"/>
    <property type="molecule type" value="Genomic_DNA"/>
</dbReference>
<gene>
    <name evidence="2" type="ORF">KP79_PYT05939</name>
</gene>
<dbReference type="AlphaFoldDB" id="A0A210QA64"/>
<comment type="caution">
    <text evidence="2">The sequence shown here is derived from an EMBL/GenBank/DDBJ whole genome shotgun (WGS) entry which is preliminary data.</text>
</comment>
<organism evidence="2 3">
    <name type="scientific">Mizuhopecten yessoensis</name>
    <name type="common">Japanese scallop</name>
    <name type="synonym">Patinopecten yessoensis</name>
    <dbReference type="NCBI Taxonomy" id="6573"/>
    <lineage>
        <taxon>Eukaryota</taxon>
        <taxon>Metazoa</taxon>
        <taxon>Spiralia</taxon>
        <taxon>Lophotrochozoa</taxon>
        <taxon>Mollusca</taxon>
        <taxon>Bivalvia</taxon>
        <taxon>Autobranchia</taxon>
        <taxon>Pteriomorphia</taxon>
        <taxon>Pectinida</taxon>
        <taxon>Pectinoidea</taxon>
        <taxon>Pectinidae</taxon>
        <taxon>Mizuhopecten</taxon>
    </lineage>
</organism>
<evidence type="ECO:0000313" key="2">
    <source>
        <dbReference type="EMBL" id="OWF45636.1"/>
    </source>
</evidence>
<dbReference type="Proteomes" id="UP000242188">
    <property type="component" value="Unassembled WGS sequence"/>
</dbReference>
<proteinExistence type="predicted"/>
<protein>
    <submittedName>
        <fullName evidence="2">Uncharacterized protein</fullName>
    </submittedName>
</protein>